<dbReference type="PANTHER" id="PTHR35813">
    <property type="entry name" value="INNER MEMBRANE PROTEIN YBAN"/>
    <property type="match status" value="1"/>
</dbReference>
<dbReference type="PANTHER" id="PTHR35813:SF1">
    <property type="entry name" value="INNER MEMBRANE PROTEIN YBAN"/>
    <property type="match status" value="1"/>
</dbReference>
<feature type="non-terminal residue" evidence="2">
    <location>
        <position position="1"/>
    </location>
</feature>
<reference evidence="2 3" key="1">
    <citation type="submission" date="2015-01" db="EMBL/GenBank/DDBJ databases">
        <title>Lifestyle Evolution in Cyanobacterial Symbionts of Sponges.</title>
        <authorList>
            <person name="Burgsdorf I."/>
            <person name="Slaby B.M."/>
            <person name="Handley K.M."/>
            <person name="Haber M."/>
            <person name="Blom J."/>
            <person name="Marshall C.W."/>
            <person name="Gilbert J.A."/>
            <person name="Hentschel U."/>
            <person name="Steindler L."/>
        </authorList>
    </citation>
    <scope>NUCLEOTIDE SEQUENCE [LARGE SCALE GENOMIC DNA]</scope>
    <source>
        <strain evidence="2">142</strain>
    </source>
</reference>
<dbReference type="Proteomes" id="UP000035054">
    <property type="component" value="Unassembled WGS sequence"/>
</dbReference>
<keyword evidence="1" id="KW-0812">Transmembrane</keyword>
<dbReference type="Pfam" id="PF04304">
    <property type="entry name" value="DUF454"/>
    <property type="match status" value="1"/>
</dbReference>
<protein>
    <submittedName>
        <fullName evidence="2">Membrane protein</fullName>
    </submittedName>
</protein>
<accession>A0A6N3XDJ0</accession>
<dbReference type="PIRSF" id="PIRSF016789">
    <property type="entry name" value="DUF454"/>
    <property type="match status" value="1"/>
</dbReference>
<dbReference type="GO" id="GO:0005886">
    <property type="term" value="C:plasma membrane"/>
    <property type="evidence" value="ECO:0007669"/>
    <property type="project" value="TreeGrafter"/>
</dbReference>
<evidence type="ECO:0000313" key="2">
    <source>
        <dbReference type="EMBL" id="KKZ15346.1"/>
    </source>
</evidence>
<name>A0A6N3XDJ0_9SYNE</name>
<evidence type="ECO:0000256" key="1">
    <source>
        <dbReference type="SAM" id="Phobius"/>
    </source>
</evidence>
<comment type="caution">
    <text evidence="2">The sequence shown here is derived from an EMBL/GenBank/DDBJ whole genome shotgun (WGS) entry which is preliminary data.</text>
</comment>
<dbReference type="EMBL" id="JXUO01000020">
    <property type="protein sequence ID" value="KKZ15346.1"/>
    <property type="molecule type" value="Genomic_DNA"/>
</dbReference>
<dbReference type="InterPro" id="IPR007401">
    <property type="entry name" value="DUF454"/>
</dbReference>
<gene>
    <name evidence="2" type="ORF">TH68_00790</name>
</gene>
<organism evidence="2 3">
    <name type="scientific">Candidatus Synechococcus spongiarum 142</name>
    <dbReference type="NCBI Taxonomy" id="1608213"/>
    <lineage>
        <taxon>Bacteria</taxon>
        <taxon>Bacillati</taxon>
        <taxon>Cyanobacteriota</taxon>
        <taxon>Cyanophyceae</taxon>
        <taxon>Synechococcales</taxon>
        <taxon>Synechococcaceae</taxon>
        <taxon>Synechococcus</taxon>
    </lineage>
</organism>
<feature type="transmembrane region" description="Helical" evidence="1">
    <location>
        <begin position="20"/>
        <end position="37"/>
    </location>
</feature>
<evidence type="ECO:0000313" key="3">
    <source>
        <dbReference type="Proteomes" id="UP000035054"/>
    </source>
</evidence>
<sequence length="95" mass="10095">PTTPFVLLAAFAFARSSRRWSAWLHAHPVFGSLIGNWRQHGAISRRAKIMGVASMAAVLALSLALGVHPLVIGVQAAVLSALTVFMLSRPLPPEG</sequence>
<keyword evidence="1" id="KW-0472">Membrane</keyword>
<dbReference type="AlphaFoldDB" id="A0A6N3XDJ0"/>
<proteinExistence type="predicted"/>
<keyword evidence="1" id="KW-1133">Transmembrane helix</keyword>